<protein>
    <submittedName>
        <fullName evidence="2">Uncharacterized protein</fullName>
    </submittedName>
</protein>
<gene>
    <name evidence="2" type="ORF">CK203_009367</name>
</gene>
<evidence type="ECO:0000313" key="3">
    <source>
        <dbReference type="Proteomes" id="UP000288805"/>
    </source>
</evidence>
<feature type="region of interest" description="Disordered" evidence="1">
    <location>
        <begin position="1"/>
        <end position="31"/>
    </location>
</feature>
<evidence type="ECO:0000256" key="1">
    <source>
        <dbReference type="SAM" id="MobiDB-lite"/>
    </source>
</evidence>
<sequence>MTVPGRCNGLMEEDDDNKKRRNGLMEEDDDNDEAVFGELIEDEVEAPAHLRNSPQPPSSAMWTPFASR</sequence>
<proteinExistence type="predicted"/>
<accession>A0A438JS30</accession>
<dbReference type="Proteomes" id="UP000288805">
    <property type="component" value="Unassembled WGS sequence"/>
</dbReference>
<organism evidence="2 3">
    <name type="scientific">Vitis vinifera</name>
    <name type="common">Grape</name>
    <dbReference type="NCBI Taxonomy" id="29760"/>
    <lineage>
        <taxon>Eukaryota</taxon>
        <taxon>Viridiplantae</taxon>
        <taxon>Streptophyta</taxon>
        <taxon>Embryophyta</taxon>
        <taxon>Tracheophyta</taxon>
        <taxon>Spermatophyta</taxon>
        <taxon>Magnoliopsida</taxon>
        <taxon>eudicotyledons</taxon>
        <taxon>Gunneridae</taxon>
        <taxon>Pentapetalae</taxon>
        <taxon>rosids</taxon>
        <taxon>Vitales</taxon>
        <taxon>Vitaceae</taxon>
        <taxon>Viteae</taxon>
        <taxon>Vitis</taxon>
    </lineage>
</organism>
<reference evidence="2 3" key="1">
    <citation type="journal article" date="2018" name="PLoS Genet.">
        <title>Population sequencing reveals clonal diversity and ancestral inbreeding in the grapevine cultivar Chardonnay.</title>
        <authorList>
            <person name="Roach M.J."/>
            <person name="Johnson D.L."/>
            <person name="Bohlmann J."/>
            <person name="van Vuuren H.J."/>
            <person name="Jones S.J."/>
            <person name="Pretorius I.S."/>
            <person name="Schmidt S.A."/>
            <person name="Borneman A.R."/>
        </authorList>
    </citation>
    <scope>NUCLEOTIDE SEQUENCE [LARGE SCALE GENOMIC DNA]</scope>
    <source>
        <strain evidence="3">cv. Chardonnay</strain>
        <tissue evidence="2">Leaf</tissue>
    </source>
</reference>
<name>A0A438JS30_VITVI</name>
<dbReference type="AlphaFoldDB" id="A0A438JS30"/>
<feature type="region of interest" description="Disordered" evidence="1">
    <location>
        <begin position="44"/>
        <end position="68"/>
    </location>
</feature>
<comment type="caution">
    <text evidence="2">The sequence shown here is derived from an EMBL/GenBank/DDBJ whole genome shotgun (WGS) entry which is preliminary data.</text>
</comment>
<dbReference type="EMBL" id="QGNW01000029">
    <property type="protein sequence ID" value="RVX11764.1"/>
    <property type="molecule type" value="Genomic_DNA"/>
</dbReference>
<evidence type="ECO:0000313" key="2">
    <source>
        <dbReference type="EMBL" id="RVX11764.1"/>
    </source>
</evidence>